<dbReference type="AlphaFoldDB" id="C8NCA6"/>
<dbReference type="InterPro" id="IPR009678">
    <property type="entry name" value="Phage_tail_completion_R"/>
</dbReference>
<dbReference type="Proteomes" id="UP000004870">
    <property type="component" value="Unassembled WGS sequence"/>
</dbReference>
<dbReference type="EMBL" id="ACKY01000114">
    <property type="protein sequence ID" value="EEV87740.1"/>
    <property type="molecule type" value="Genomic_DNA"/>
</dbReference>
<name>C8NCA6_CARH6</name>
<reference evidence="1 2" key="1">
    <citation type="submission" date="2009-08" db="EMBL/GenBank/DDBJ databases">
        <authorList>
            <person name="Qin X."/>
            <person name="Bachman B."/>
            <person name="Battles P."/>
            <person name="Bell A."/>
            <person name="Bess C."/>
            <person name="Bickham C."/>
            <person name="Chaboub L."/>
            <person name="Chen D."/>
            <person name="Coyle M."/>
            <person name="Deiros D.R."/>
            <person name="Dinh H."/>
            <person name="Forbes L."/>
            <person name="Fowler G."/>
            <person name="Francisco L."/>
            <person name="Fu Q."/>
            <person name="Gubbala S."/>
            <person name="Hale W."/>
            <person name="Han Y."/>
            <person name="Hemphill L."/>
            <person name="Highlander S.K."/>
            <person name="Hirani K."/>
            <person name="Hogues M."/>
            <person name="Jackson L."/>
            <person name="Jakkamsetti A."/>
            <person name="Javaid M."/>
            <person name="Jiang H."/>
            <person name="Korchina V."/>
            <person name="Kovar C."/>
            <person name="Lara F."/>
            <person name="Lee S."/>
            <person name="Mata R."/>
            <person name="Mathew T."/>
            <person name="Moen C."/>
            <person name="Morales K."/>
            <person name="Munidasa M."/>
            <person name="Nazareth L."/>
            <person name="Ngo R."/>
            <person name="Nguyen L."/>
            <person name="Okwuonu G."/>
            <person name="Ongeri F."/>
            <person name="Patil S."/>
            <person name="Petrosino J."/>
            <person name="Pham C."/>
            <person name="Pham P."/>
            <person name="Pu L.-L."/>
            <person name="Puazo M."/>
            <person name="Raj R."/>
            <person name="Reid J."/>
            <person name="Rouhana J."/>
            <person name="Saada N."/>
            <person name="Shang Y."/>
            <person name="Simmons D."/>
            <person name="Thornton R."/>
            <person name="Warren J."/>
            <person name="Weissenberger G."/>
            <person name="Zhang J."/>
            <person name="Zhang L."/>
            <person name="Zhou C."/>
            <person name="Zhu D."/>
            <person name="Muzny D."/>
            <person name="Worley K."/>
            <person name="Gibbs R."/>
        </authorList>
    </citation>
    <scope>NUCLEOTIDE SEQUENCE [LARGE SCALE GENOMIC DNA]</scope>
    <source>
        <strain evidence="2">ATCC 15826 / DSM 8339 / NCTC 10426 / 6573</strain>
    </source>
</reference>
<evidence type="ECO:0000313" key="2">
    <source>
        <dbReference type="Proteomes" id="UP000004870"/>
    </source>
</evidence>
<dbReference type="Pfam" id="PF06891">
    <property type="entry name" value="P2_Phage_GpR"/>
    <property type="match status" value="1"/>
</dbReference>
<gene>
    <name evidence="1" type="ORF">HMPREF0198_2134</name>
</gene>
<protein>
    <recommendedName>
        <fullName evidence="3">P2 phage tail completion protein R (GpR)</fullName>
    </recommendedName>
</protein>
<accession>C8NCA6</accession>
<organism evidence="1 2">
    <name type="scientific">Cardiobacterium hominis (strain ATCC 15826 / DSM 8339 / NCTC 10426 / 6573)</name>
    <dbReference type="NCBI Taxonomy" id="638300"/>
    <lineage>
        <taxon>Bacteria</taxon>
        <taxon>Pseudomonadati</taxon>
        <taxon>Pseudomonadota</taxon>
        <taxon>Gammaproteobacteria</taxon>
        <taxon>Cardiobacteriales</taxon>
        <taxon>Cardiobacteriaceae</taxon>
        <taxon>Cardiobacterium</taxon>
    </lineage>
</organism>
<proteinExistence type="predicted"/>
<evidence type="ECO:0008006" key="3">
    <source>
        <dbReference type="Google" id="ProtNLM"/>
    </source>
</evidence>
<dbReference type="HOGENOM" id="CLU_1861594_0_0_6"/>
<evidence type="ECO:0000313" key="1">
    <source>
        <dbReference type="EMBL" id="EEV87740.1"/>
    </source>
</evidence>
<keyword evidence="2" id="KW-1185">Reference proteome</keyword>
<sequence length="165" mass="18327">MKSPQRVVVPIPTRNAALNASNTMKKLDTLRQKLLTGGLNIQPEDLIVRATSGKVRHHYQHPDQPGNHNLRLEYTAEVLVLDYSGPPEALCYLAGQWLSAEQPGHAATAISFRADILDNNHVDLLLTIEGLTDTYHVQVEQDGTRLNNCPAVHIDRRLYPPALTP</sequence>
<comment type="caution">
    <text evidence="1">The sequence shown here is derived from an EMBL/GenBank/DDBJ whole genome shotgun (WGS) entry which is preliminary data.</text>
</comment>